<dbReference type="Proteomes" id="UP000190896">
    <property type="component" value="Unassembled WGS sequence"/>
</dbReference>
<accession>A0A1T2KX98</accession>
<dbReference type="Pfam" id="PF14559">
    <property type="entry name" value="TPR_19"/>
    <property type="match status" value="1"/>
</dbReference>
<evidence type="ECO:0000256" key="4">
    <source>
        <dbReference type="ARBA" id="ARBA00022764"/>
    </source>
</evidence>
<dbReference type="HAMAP" id="MF_00997">
    <property type="entry name" value="Protease_BepA"/>
    <property type="match status" value="1"/>
</dbReference>
<dbReference type="EMBL" id="MPRJ01000009">
    <property type="protein sequence ID" value="OOZ37488.1"/>
    <property type="molecule type" value="Genomic_DNA"/>
</dbReference>
<dbReference type="EC" id="3.4.-.-" evidence="8"/>
<comment type="caution">
    <text evidence="10">The sequence shown here is derived from an EMBL/GenBank/DDBJ whole genome shotgun (WGS) entry which is preliminary data.</text>
</comment>
<comment type="cofactor">
    <cofactor evidence="8">
        <name>Zn(2+)</name>
        <dbReference type="ChEBI" id="CHEBI:29105"/>
    </cofactor>
    <text evidence="8">Binds 1 zinc ion per subunit.</text>
</comment>
<keyword evidence="1 8" id="KW-0645">Protease</keyword>
<dbReference type="GO" id="GO:0051603">
    <property type="term" value="P:proteolysis involved in protein catabolic process"/>
    <property type="evidence" value="ECO:0007669"/>
    <property type="project" value="TreeGrafter"/>
</dbReference>
<feature type="binding site" evidence="8">
    <location>
        <position position="142"/>
    </location>
    <ligand>
        <name>Zn(2+)</name>
        <dbReference type="ChEBI" id="CHEBI:29105"/>
        <note>catalytic</note>
    </ligand>
</feature>
<dbReference type="InterPro" id="IPR001915">
    <property type="entry name" value="Peptidase_M48"/>
</dbReference>
<keyword evidence="6 8" id="KW-0862">Zinc</keyword>
<proteinExistence type="inferred from homology"/>
<keyword evidence="11" id="KW-1185">Reference proteome</keyword>
<comment type="subcellular location">
    <subcellularLocation>
        <location evidence="8">Periplasm</location>
    </subcellularLocation>
</comment>
<dbReference type="OrthoDB" id="9810445at2"/>
<evidence type="ECO:0000256" key="2">
    <source>
        <dbReference type="ARBA" id="ARBA00022723"/>
    </source>
</evidence>
<dbReference type="GO" id="GO:0004222">
    <property type="term" value="F:metalloendopeptidase activity"/>
    <property type="evidence" value="ECO:0007669"/>
    <property type="project" value="InterPro"/>
</dbReference>
<evidence type="ECO:0000259" key="9">
    <source>
        <dbReference type="Pfam" id="PF01435"/>
    </source>
</evidence>
<gene>
    <name evidence="10" type="ORF">BOW51_02230</name>
</gene>
<evidence type="ECO:0000256" key="8">
    <source>
        <dbReference type="HAMAP-Rule" id="MF_00997"/>
    </source>
</evidence>
<keyword evidence="3 8" id="KW-0732">Signal</keyword>
<evidence type="ECO:0000313" key="11">
    <source>
        <dbReference type="Proteomes" id="UP000190896"/>
    </source>
</evidence>
<comment type="function">
    <text evidence="8">Functions as both a chaperone and a metalloprotease. Maintains the integrity of the outer membrane by promoting either the assembly or the elimination of outer membrane proteins, depending on their folding state.</text>
</comment>
<keyword evidence="4 8" id="KW-0574">Periplasm</keyword>
<feature type="binding site" evidence="8">
    <location>
        <position position="209"/>
    </location>
    <ligand>
        <name>Zn(2+)</name>
        <dbReference type="ChEBI" id="CHEBI:29105"/>
        <note>catalytic</note>
    </ligand>
</feature>
<evidence type="ECO:0000256" key="7">
    <source>
        <dbReference type="ARBA" id="ARBA00023049"/>
    </source>
</evidence>
<evidence type="ECO:0000256" key="6">
    <source>
        <dbReference type="ARBA" id="ARBA00022833"/>
    </source>
</evidence>
<feature type="binding site" evidence="8">
    <location>
        <position position="146"/>
    </location>
    <ligand>
        <name>Zn(2+)</name>
        <dbReference type="ChEBI" id="CHEBI:29105"/>
        <note>catalytic</note>
    </ligand>
</feature>
<dbReference type="Gene3D" id="1.25.40.10">
    <property type="entry name" value="Tetratricopeptide repeat domain"/>
    <property type="match status" value="1"/>
</dbReference>
<dbReference type="GO" id="GO:0008270">
    <property type="term" value="F:zinc ion binding"/>
    <property type="evidence" value="ECO:0007669"/>
    <property type="project" value="UniProtKB-UniRule"/>
</dbReference>
<dbReference type="PANTHER" id="PTHR22726">
    <property type="entry name" value="METALLOENDOPEPTIDASE OMA1"/>
    <property type="match status" value="1"/>
</dbReference>
<name>A0A1T2KX98_9GAMM</name>
<dbReference type="InterPro" id="IPR051156">
    <property type="entry name" value="Mito/Outer_Membr_Metalloprot"/>
</dbReference>
<evidence type="ECO:0000313" key="10">
    <source>
        <dbReference type="EMBL" id="OOZ37488.1"/>
    </source>
</evidence>
<evidence type="ECO:0000256" key="3">
    <source>
        <dbReference type="ARBA" id="ARBA00022729"/>
    </source>
</evidence>
<feature type="domain" description="Peptidase M48" evidence="9">
    <location>
        <begin position="77"/>
        <end position="269"/>
    </location>
</feature>
<reference evidence="10 11" key="1">
    <citation type="submission" date="2016-11" db="EMBL/GenBank/DDBJ databases">
        <title>Mixed transmission modes and dynamic genome evolution in an obligate animal-bacterial symbiosis.</title>
        <authorList>
            <person name="Russell S.L."/>
            <person name="Corbett-Detig R.B."/>
            <person name="Cavanaugh C.M."/>
        </authorList>
    </citation>
    <scope>NUCLEOTIDE SEQUENCE [LARGE SCALE GENOMIC DNA]</scope>
    <source>
        <strain evidence="10">Se-Cadez</strain>
    </source>
</reference>
<organism evidence="10 11">
    <name type="scientific">Solemya velesiana gill symbiont</name>
    <dbReference type="NCBI Taxonomy" id="1918948"/>
    <lineage>
        <taxon>Bacteria</taxon>
        <taxon>Pseudomonadati</taxon>
        <taxon>Pseudomonadota</taxon>
        <taxon>Gammaproteobacteria</taxon>
        <taxon>sulfur-oxidizing symbionts</taxon>
    </lineage>
</organism>
<keyword evidence="2 8" id="KW-0479">Metal-binding</keyword>
<dbReference type="GO" id="GO:0042597">
    <property type="term" value="C:periplasmic space"/>
    <property type="evidence" value="ECO:0007669"/>
    <property type="project" value="UniProtKB-SubCell"/>
</dbReference>
<evidence type="ECO:0000256" key="1">
    <source>
        <dbReference type="ARBA" id="ARBA00022670"/>
    </source>
</evidence>
<sequence length="497" mass="54990">MHNHNTLRRGSHRRLVALICTLFFYASILSPTHAHEQTLPEIGAPSGSVLTPSEEQKLGQAFMRSIRKTMDLLDDPLANSYIQSLGNRLAQQTGSTAGSYNFFIVDNPQVNAFAGPAGNIGVYTGLITTTESESELASVMAHEIAHVSQNHLVRTYDAVSRMSVPAAAMILAAIVIGAAANNPDAAVAAATGIQAGMVQRQINFTRNHEEEADNIGIQILAAADFDPRSMPVFFDRMGQATRLYDTGQLPEFLRTHPVTSNRIADAHGRADQYRYRQRPDSLEYHLLRAQLKASEFTQDKNAVQFFGSSLRDGRYRNEEGQRYGYMLSLIAAREMDRAREQLNILLKQRPQQIHYIVADALLLKKTGQPDQGIAALIDGLTLYPGNYPLTIYLAQSLLEAGRPAEAIPVLEKQVAGHPDDSSLYKLLAQAAGDSGDTTLGRQYLAEYHYHSGNLEPAMQQLQLALSDRKLDYYRSAKMAARLKLIRQELADLKKRGK</sequence>
<dbReference type="Gene3D" id="3.30.2010.10">
    <property type="entry name" value="Metalloproteases ('zincins'), catalytic domain"/>
    <property type="match status" value="1"/>
</dbReference>
<comment type="similarity">
    <text evidence="8">Belongs to the peptidase M48 family. BepA subfamily.</text>
</comment>
<dbReference type="PANTHER" id="PTHR22726:SF1">
    <property type="entry name" value="METALLOENDOPEPTIDASE OMA1, MITOCHONDRIAL"/>
    <property type="match status" value="1"/>
</dbReference>
<feature type="active site" description="Proton donor" evidence="8">
    <location>
        <position position="213"/>
    </location>
</feature>
<dbReference type="InterPro" id="IPR030873">
    <property type="entry name" value="Protease_BepA"/>
</dbReference>
<protein>
    <recommendedName>
        <fullName evidence="8">Putative beta-barrel assembly-enhancing protease</fullName>
        <ecNumber evidence="8">3.4.-.-</ecNumber>
    </recommendedName>
</protein>
<dbReference type="Pfam" id="PF01435">
    <property type="entry name" value="Peptidase_M48"/>
    <property type="match status" value="1"/>
</dbReference>
<dbReference type="SUPFAM" id="SSF48452">
    <property type="entry name" value="TPR-like"/>
    <property type="match status" value="1"/>
</dbReference>
<keyword evidence="7 8" id="KW-0482">Metalloprotease</keyword>
<dbReference type="RefSeq" id="WP_078485900.1">
    <property type="nucleotide sequence ID" value="NZ_MPRJ01000009.1"/>
</dbReference>
<dbReference type="InterPro" id="IPR011990">
    <property type="entry name" value="TPR-like_helical_dom_sf"/>
</dbReference>
<keyword evidence="5 8" id="KW-0378">Hydrolase</keyword>
<dbReference type="AlphaFoldDB" id="A0A1T2KX98"/>
<feature type="active site" evidence="8">
    <location>
        <position position="143"/>
    </location>
</feature>
<evidence type="ECO:0000256" key="5">
    <source>
        <dbReference type="ARBA" id="ARBA00022801"/>
    </source>
</evidence>
<dbReference type="GO" id="GO:0016020">
    <property type="term" value="C:membrane"/>
    <property type="evidence" value="ECO:0007669"/>
    <property type="project" value="InterPro"/>
</dbReference>